<gene>
    <name evidence="2" type="ORF">IFK94_04130</name>
</gene>
<organism evidence="2 3">
    <name type="scientific">Candidatus Polarisedimenticola svalbardensis</name>
    <dbReference type="NCBI Taxonomy" id="2886004"/>
    <lineage>
        <taxon>Bacteria</taxon>
        <taxon>Pseudomonadati</taxon>
        <taxon>Acidobacteriota</taxon>
        <taxon>Candidatus Polarisedimenticolia</taxon>
        <taxon>Candidatus Polarisedimenticolales</taxon>
        <taxon>Candidatus Polarisedimenticolaceae</taxon>
        <taxon>Candidatus Polarisedimenticola</taxon>
    </lineage>
</organism>
<evidence type="ECO:0000313" key="2">
    <source>
        <dbReference type="EMBL" id="MBD3867294.1"/>
    </source>
</evidence>
<proteinExistence type="predicted"/>
<evidence type="ECO:0000256" key="1">
    <source>
        <dbReference type="SAM" id="SignalP"/>
    </source>
</evidence>
<evidence type="ECO:0000313" key="3">
    <source>
        <dbReference type="Proteomes" id="UP000648239"/>
    </source>
</evidence>
<protein>
    <submittedName>
        <fullName evidence="2">Uncharacterized protein</fullName>
    </submittedName>
</protein>
<dbReference type="EMBL" id="JACXWD010000008">
    <property type="protein sequence ID" value="MBD3867294.1"/>
    <property type="molecule type" value="Genomic_DNA"/>
</dbReference>
<feature type="chain" id="PRO_5035276293" evidence="1">
    <location>
        <begin position="25"/>
        <end position="141"/>
    </location>
</feature>
<accession>A0A8J6Y172</accession>
<feature type="signal peptide" evidence="1">
    <location>
        <begin position="1"/>
        <end position="24"/>
    </location>
</feature>
<comment type="caution">
    <text evidence="2">The sequence shown here is derived from an EMBL/GenBank/DDBJ whole genome shotgun (WGS) entry which is preliminary data.</text>
</comment>
<name>A0A8J6Y172_9BACT</name>
<dbReference type="Proteomes" id="UP000648239">
    <property type="component" value="Unassembled WGS sequence"/>
</dbReference>
<reference evidence="2 3" key="1">
    <citation type="submission" date="2020-08" db="EMBL/GenBank/DDBJ databases">
        <title>Acidobacteriota in marine sediments use diverse sulfur dissimilation pathways.</title>
        <authorList>
            <person name="Wasmund K."/>
        </authorList>
    </citation>
    <scope>NUCLEOTIDE SEQUENCE [LARGE SCALE GENOMIC DNA]</scope>
    <source>
        <strain evidence="2">MAG AM4</strain>
    </source>
</reference>
<keyword evidence="1" id="KW-0732">Signal</keyword>
<sequence>MPFRVRSLILALIVCLAAGSAAGAAIRGIKVERAKTRVGLARVVLNIDHLTLTEQGLRGEYAIRIPLAPFMDDFGTIRIPVTDQLQDAVAPGNTLHGTASSREDGRTHEVACTFTDSKKVRIVVTTADRVLSFEAPYSLSD</sequence>
<dbReference type="AlphaFoldDB" id="A0A8J6Y172"/>